<evidence type="ECO:0000313" key="2">
    <source>
        <dbReference type="Proteomes" id="UP000805649"/>
    </source>
</evidence>
<keyword evidence="2" id="KW-1185">Reference proteome</keyword>
<evidence type="ECO:0000313" key="1">
    <source>
        <dbReference type="EMBL" id="KAL0944681.1"/>
    </source>
</evidence>
<organism evidence="1 2">
    <name type="scientific">Colletotrichum truncatum</name>
    <name type="common">Anthracnose fungus</name>
    <name type="synonym">Colletotrichum capsici</name>
    <dbReference type="NCBI Taxonomy" id="5467"/>
    <lineage>
        <taxon>Eukaryota</taxon>
        <taxon>Fungi</taxon>
        <taxon>Dikarya</taxon>
        <taxon>Ascomycota</taxon>
        <taxon>Pezizomycotina</taxon>
        <taxon>Sordariomycetes</taxon>
        <taxon>Hypocreomycetidae</taxon>
        <taxon>Glomerellales</taxon>
        <taxon>Glomerellaceae</taxon>
        <taxon>Colletotrichum</taxon>
        <taxon>Colletotrichum truncatum species complex</taxon>
    </lineage>
</organism>
<comment type="caution">
    <text evidence="1">The sequence shown here is derived from an EMBL/GenBank/DDBJ whole genome shotgun (WGS) entry which is preliminary data.</text>
</comment>
<accession>A0ACC3ZKL5</accession>
<reference evidence="1 2" key="1">
    <citation type="journal article" date="2020" name="Phytopathology">
        <title>Genome Sequence Resources of Colletotrichum truncatum, C. plurivorum, C. musicola, and C. sojae: Four Species Pathogenic to Soybean (Glycine max).</title>
        <authorList>
            <person name="Rogerio F."/>
            <person name="Boufleur T.R."/>
            <person name="Ciampi-Guillardi M."/>
            <person name="Sukno S.A."/>
            <person name="Thon M.R."/>
            <person name="Massola Junior N.S."/>
            <person name="Baroncelli R."/>
        </authorList>
    </citation>
    <scope>NUCLEOTIDE SEQUENCE [LARGE SCALE GENOMIC DNA]</scope>
    <source>
        <strain evidence="1 2">CMES1059</strain>
    </source>
</reference>
<name>A0ACC3ZKL5_COLTU</name>
<dbReference type="EMBL" id="VUJX02000001">
    <property type="protein sequence ID" value="KAL0944681.1"/>
    <property type="molecule type" value="Genomic_DNA"/>
</dbReference>
<gene>
    <name evidence="1" type="ORF">CTRU02_202568</name>
</gene>
<proteinExistence type="predicted"/>
<sequence length="133" mass="14300">MMLSTQKQLTASFWECITHVIKNKYFPIPTALETATHAETLLENKLLFNSGHGAVFTRDGINELEASVMVLRGFKKRGVGVAGVRHVRDPVLLAKALLEHGEKDLGGGSVSGRPSLSSVVVACRSCSASYCSP</sequence>
<protein>
    <submittedName>
        <fullName evidence="1">Isoaspartyl peptidase/L-asparaginase</fullName>
    </submittedName>
</protein>
<dbReference type="Proteomes" id="UP000805649">
    <property type="component" value="Unassembled WGS sequence"/>
</dbReference>